<gene>
    <name evidence="1" type="ORF">TAV2_LOCUS4998</name>
</gene>
<sequence>MNLLELHRQKLLYLLQSELTVLLLYRILISAGNKGKDAGAGNKLAGYGVTTVILSLVSTV</sequence>
<dbReference type="Proteomes" id="UP000836841">
    <property type="component" value="Chromosome 2"/>
</dbReference>
<evidence type="ECO:0000313" key="1">
    <source>
        <dbReference type="EMBL" id="CAH2048061.1"/>
    </source>
</evidence>
<proteinExistence type="predicted"/>
<name>A0AAU9RUU6_THLAR</name>
<evidence type="ECO:0000313" key="2">
    <source>
        <dbReference type="Proteomes" id="UP000836841"/>
    </source>
</evidence>
<organism evidence="1 2">
    <name type="scientific">Thlaspi arvense</name>
    <name type="common">Field penny-cress</name>
    <dbReference type="NCBI Taxonomy" id="13288"/>
    <lineage>
        <taxon>Eukaryota</taxon>
        <taxon>Viridiplantae</taxon>
        <taxon>Streptophyta</taxon>
        <taxon>Embryophyta</taxon>
        <taxon>Tracheophyta</taxon>
        <taxon>Spermatophyta</taxon>
        <taxon>Magnoliopsida</taxon>
        <taxon>eudicotyledons</taxon>
        <taxon>Gunneridae</taxon>
        <taxon>Pentapetalae</taxon>
        <taxon>rosids</taxon>
        <taxon>malvids</taxon>
        <taxon>Brassicales</taxon>
        <taxon>Brassicaceae</taxon>
        <taxon>Thlaspideae</taxon>
        <taxon>Thlaspi</taxon>
    </lineage>
</organism>
<dbReference type="AlphaFoldDB" id="A0AAU9RUU6"/>
<evidence type="ECO:0008006" key="3">
    <source>
        <dbReference type="Google" id="ProtNLM"/>
    </source>
</evidence>
<accession>A0AAU9RUU6</accession>
<dbReference type="EMBL" id="OU466858">
    <property type="protein sequence ID" value="CAH2048061.1"/>
    <property type="molecule type" value="Genomic_DNA"/>
</dbReference>
<keyword evidence="2" id="KW-1185">Reference proteome</keyword>
<reference evidence="1 2" key="1">
    <citation type="submission" date="2022-03" db="EMBL/GenBank/DDBJ databases">
        <authorList>
            <person name="Nunn A."/>
            <person name="Chopra R."/>
            <person name="Nunn A."/>
            <person name="Contreras Garrido A."/>
        </authorList>
    </citation>
    <scope>NUCLEOTIDE SEQUENCE [LARGE SCALE GENOMIC DNA]</scope>
</reference>
<protein>
    <recommendedName>
        <fullName evidence="3">Maturase K</fullName>
    </recommendedName>
</protein>